<keyword evidence="4 5" id="KW-0173">Coenzyme A biosynthesis</keyword>
<keyword evidence="5 7" id="KW-0418">Kinase</keyword>
<dbReference type="NCBIfam" id="TIGR00152">
    <property type="entry name" value="dephospho-CoA kinase"/>
    <property type="match status" value="1"/>
</dbReference>
<dbReference type="EC" id="2.7.1.24" evidence="5 6"/>
<comment type="pathway">
    <text evidence="5">Cofactor biosynthesis; coenzyme A biosynthesis; CoA from (R)-pantothenate: step 5/5.</text>
</comment>
<dbReference type="CDD" id="cd02022">
    <property type="entry name" value="DPCK"/>
    <property type="match status" value="1"/>
</dbReference>
<dbReference type="GO" id="GO:0005524">
    <property type="term" value="F:ATP binding"/>
    <property type="evidence" value="ECO:0007669"/>
    <property type="project" value="UniProtKB-UniRule"/>
</dbReference>
<gene>
    <name evidence="5 7" type="primary">coaE</name>
    <name evidence="7" type="ORF">CPU2_417</name>
</gene>
<reference evidence="7 8" key="1">
    <citation type="submission" date="2014-06" db="EMBL/GenBank/DDBJ databases">
        <title>Genome sequence of the intracellular symbiont Blattabacterium cuenoti, strain CPU2 from the wood feeding cockroach Cryptocercus punctulatus.</title>
        <authorList>
            <person name="Kinjo Y."/>
            <person name="Ohkuma M."/>
            <person name="Tokuda G."/>
        </authorList>
    </citation>
    <scope>NUCLEOTIDE SEQUENCE [LARGE SCALE GENOMIC DNA]</scope>
    <source>
        <strain evidence="7 8">CPU2</strain>
    </source>
</reference>
<feature type="binding site" evidence="5">
    <location>
        <begin position="13"/>
        <end position="18"/>
    </location>
    <ligand>
        <name>ATP</name>
        <dbReference type="ChEBI" id="CHEBI:30616"/>
    </ligand>
</feature>
<name>A0AAD1CM38_9FLAO</name>
<keyword evidence="5" id="KW-0963">Cytoplasm</keyword>
<dbReference type="GeneID" id="66556652"/>
<sequence>MRSFLIGITGNMGSGKSLFSSFFKNNGIPVYSSDKRSKILMNKIKLLKNNIIKFFGKKSYKNNKVNTKFLSKIVFKNPIYLKLLCSIVHPWIFLDFKNWIFSQKTFYSIKESAILFESGSYKNCDLIITIISPIEKMIERIIKRDHISEKKIMNRIKFQISNKKKIKYSNIIIENTQDIFFLQKKTKEIHNQIIQKILKNG</sequence>
<comment type="similarity">
    <text evidence="1 5">Belongs to the CoaE family.</text>
</comment>
<keyword evidence="5 7" id="KW-0808">Transferase</keyword>
<dbReference type="RefSeq" id="WP_110548618.1">
    <property type="nucleotide sequence ID" value="NZ_AP014610.1"/>
</dbReference>
<comment type="subcellular location">
    <subcellularLocation>
        <location evidence="5">Cytoplasm</location>
    </subcellularLocation>
</comment>
<keyword evidence="2 5" id="KW-0547">Nucleotide-binding</keyword>
<protein>
    <recommendedName>
        <fullName evidence="5 6">Dephospho-CoA kinase</fullName>
        <ecNumber evidence="5 6">2.7.1.24</ecNumber>
    </recommendedName>
    <alternativeName>
        <fullName evidence="5">Dephosphocoenzyme A kinase</fullName>
    </alternativeName>
</protein>
<dbReference type="Gene3D" id="3.40.50.300">
    <property type="entry name" value="P-loop containing nucleotide triphosphate hydrolases"/>
    <property type="match status" value="1"/>
</dbReference>
<dbReference type="PANTHER" id="PTHR10695:SF46">
    <property type="entry name" value="BIFUNCTIONAL COENZYME A SYNTHASE-RELATED"/>
    <property type="match status" value="1"/>
</dbReference>
<evidence type="ECO:0000256" key="5">
    <source>
        <dbReference type="HAMAP-Rule" id="MF_00376"/>
    </source>
</evidence>
<comment type="catalytic activity">
    <reaction evidence="5">
        <text>3'-dephospho-CoA + ATP = ADP + CoA + H(+)</text>
        <dbReference type="Rhea" id="RHEA:18245"/>
        <dbReference type="ChEBI" id="CHEBI:15378"/>
        <dbReference type="ChEBI" id="CHEBI:30616"/>
        <dbReference type="ChEBI" id="CHEBI:57287"/>
        <dbReference type="ChEBI" id="CHEBI:57328"/>
        <dbReference type="ChEBI" id="CHEBI:456216"/>
        <dbReference type="EC" id="2.7.1.24"/>
    </reaction>
</comment>
<dbReference type="AlphaFoldDB" id="A0AAD1CM38"/>
<evidence type="ECO:0000256" key="4">
    <source>
        <dbReference type="ARBA" id="ARBA00022993"/>
    </source>
</evidence>
<keyword evidence="3 5" id="KW-0067">ATP-binding</keyword>
<evidence type="ECO:0000313" key="7">
    <source>
        <dbReference type="EMBL" id="BBA17909.1"/>
    </source>
</evidence>
<dbReference type="PANTHER" id="PTHR10695">
    <property type="entry name" value="DEPHOSPHO-COA KINASE-RELATED"/>
    <property type="match status" value="1"/>
</dbReference>
<dbReference type="HAMAP" id="MF_00376">
    <property type="entry name" value="Dephospho_CoA_kinase"/>
    <property type="match status" value="1"/>
</dbReference>
<accession>A0AAD1CM38</accession>
<evidence type="ECO:0000256" key="3">
    <source>
        <dbReference type="ARBA" id="ARBA00022840"/>
    </source>
</evidence>
<evidence type="ECO:0000256" key="1">
    <source>
        <dbReference type="ARBA" id="ARBA00009018"/>
    </source>
</evidence>
<dbReference type="GO" id="GO:0004140">
    <property type="term" value="F:dephospho-CoA kinase activity"/>
    <property type="evidence" value="ECO:0007669"/>
    <property type="project" value="UniProtKB-UniRule"/>
</dbReference>
<evidence type="ECO:0000256" key="6">
    <source>
        <dbReference type="NCBIfam" id="TIGR00152"/>
    </source>
</evidence>
<dbReference type="GO" id="GO:0005737">
    <property type="term" value="C:cytoplasm"/>
    <property type="evidence" value="ECO:0007669"/>
    <property type="project" value="UniProtKB-SubCell"/>
</dbReference>
<organism evidence="7 8">
    <name type="scientific">Blattabacterium punctulatus CPU2</name>
    <dbReference type="NCBI Taxonomy" id="1457032"/>
    <lineage>
        <taxon>Bacteria</taxon>
        <taxon>Pseudomonadati</taxon>
        <taxon>Bacteroidota</taxon>
        <taxon>Flavobacteriia</taxon>
        <taxon>Flavobacteriales</taxon>
        <taxon>Blattabacteriaceae</taxon>
        <taxon>Blattabacterium</taxon>
    </lineage>
</organism>
<dbReference type="GO" id="GO:0015937">
    <property type="term" value="P:coenzyme A biosynthetic process"/>
    <property type="evidence" value="ECO:0007669"/>
    <property type="project" value="UniProtKB-UniRule"/>
</dbReference>
<dbReference type="Pfam" id="PF01121">
    <property type="entry name" value="CoaE"/>
    <property type="match status" value="1"/>
</dbReference>
<dbReference type="PROSITE" id="PS51219">
    <property type="entry name" value="DPCK"/>
    <property type="match status" value="1"/>
</dbReference>
<dbReference type="Proteomes" id="UP000262607">
    <property type="component" value="Chromosome"/>
</dbReference>
<dbReference type="EMBL" id="AP014610">
    <property type="protein sequence ID" value="BBA17909.1"/>
    <property type="molecule type" value="Genomic_DNA"/>
</dbReference>
<evidence type="ECO:0000313" key="8">
    <source>
        <dbReference type="Proteomes" id="UP000262607"/>
    </source>
</evidence>
<dbReference type="InterPro" id="IPR001977">
    <property type="entry name" value="Depp_CoAkinase"/>
</dbReference>
<proteinExistence type="inferred from homology"/>
<comment type="function">
    <text evidence="5">Catalyzes the phosphorylation of the 3'-hydroxyl group of dephosphocoenzyme A to form coenzyme A.</text>
</comment>
<evidence type="ECO:0000256" key="2">
    <source>
        <dbReference type="ARBA" id="ARBA00022741"/>
    </source>
</evidence>
<dbReference type="InterPro" id="IPR027417">
    <property type="entry name" value="P-loop_NTPase"/>
</dbReference>
<dbReference type="SUPFAM" id="SSF52540">
    <property type="entry name" value="P-loop containing nucleoside triphosphate hydrolases"/>
    <property type="match status" value="1"/>
</dbReference>